<protein>
    <submittedName>
        <fullName evidence="2">Uncharacterized protein</fullName>
    </submittedName>
</protein>
<dbReference type="Ensembl" id="ENSAPLT00020012577.1">
    <property type="protein sequence ID" value="ENSAPLP00020011684.1"/>
    <property type="gene ID" value="ENSAPLG00020008612.1"/>
</dbReference>
<name>A0A8B9SV00_ANAPL</name>
<dbReference type="Proteomes" id="UP000694400">
    <property type="component" value="Chromosome 14"/>
</dbReference>
<accession>A0A8B9SV00</accession>
<reference evidence="2" key="1">
    <citation type="submission" date="2019-08" db="EMBL/GenBank/DDBJ databases">
        <title>Three high-quality genomes provides insights into domestication of ducks.</title>
        <authorList>
            <person name="Hou Z.C."/>
            <person name="Zhu F."/>
            <person name="Yin Z.T."/>
            <person name="Zhang F."/>
        </authorList>
    </citation>
    <scope>NUCLEOTIDE SEQUENCE [LARGE SCALE GENOMIC DNA]</scope>
</reference>
<feature type="region of interest" description="Disordered" evidence="1">
    <location>
        <begin position="1"/>
        <end position="39"/>
    </location>
</feature>
<reference evidence="2" key="2">
    <citation type="submission" date="2025-08" db="UniProtKB">
        <authorList>
            <consortium name="Ensembl"/>
        </authorList>
    </citation>
    <scope>IDENTIFICATION</scope>
</reference>
<evidence type="ECO:0000313" key="3">
    <source>
        <dbReference type="Proteomes" id="UP000694400"/>
    </source>
</evidence>
<feature type="compositionally biased region" description="Polar residues" evidence="1">
    <location>
        <begin position="1"/>
        <end position="19"/>
    </location>
</feature>
<dbReference type="AlphaFoldDB" id="A0A8B9SV00"/>
<evidence type="ECO:0000313" key="2">
    <source>
        <dbReference type="Ensembl" id="ENSAPLP00020011684.1"/>
    </source>
</evidence>
<evidence type="ECO:0000256" key="1">
    <source>
        <dbReference type="SAM" id="MobiDB-lite"/>
    </source>
</evidence>
<proteinExistence type="predicted"/>
<reference evidence="2" key="3">
    <citation type="submission" date="2025-09" db="UniProtKB">
        <authorList>
            <consortium name="Ensembl"/>
        </authorList>
    </citation>
    <scope>IDENTIFICATION</scope>
</reference>
<organism evidence="2 3">
    <name type="scientific">Anas platyrhynchos</name>
    <name type="common">Mallard</name>
    <name type="synonym">Anas boschas</name>
    <dbReference type="NCBI Taxonomy" id="8839"/>
    <lineage>
        <taxon>Eukaryota</taxon>
        <taxon>Metazoa</taxon>
        <taxon>Chordata</taxon>
        <taxon>Craniata</taxon>
        <taxon>Vertebrata</taxon>
        <taxon>Euteleostomi</taxon>
        <taxon>Archelosauria</taxon>
        <taxon>Archosauria</taxon>
        <taxon>Dinosauria</taxon>
        <taxon>Saurischia</taxon>
        <taxon>Theropoda</taxon>
        <taxon>Coelurosauria</taxon>
        <taxon>Aves</taxon>
        <taxon>Neognathae</taxon>
        <taxon>Galloanserae</taxon>
        <taxon>Anseriformes</taxon>
        <taxon>Anatidae</taxon>
        <taxon>Anatinae</taxon>
        <taxon>Anas</taxon>
    </lineage>
</organism>
<sequence>MIGQNSLDPTAKPDSSVSVSCVGRAGAPEPNDAATEAAEGLPDTSSVLLAVGESFPPGKRLPSASPRFPVAARTRPGIISLFFSVESRSSRCLNSQLQEAARKKLWALESDDRAVRALFKVGADGGMLVCWDV</sequence>